<proteinExistence type="predicted"/>
<dbReference type="Gene3D" id="3.40.50.720">
    <property type="entry name" value="NAD(P)-binding Rossmann-like Domain"/>
    <property type="match status" value="1"/>
</dbReference>
<gene>
    <name evidence="1" type="ORF">JNW91_07560</name>
</gene>
<dbReference type="InterPro" id="IPR023401">
    <property type="entry name" value="ODC_N"/>
</dbReference>
<dbReference type="Gene3D" id="3.30.1780.10">
    <property type="entry name" value="ornithine cyclodeaminase, domain 1"/>
    <property type="match status" value="1"/>
</dbReference>
<dbReference type="InterPro" id="IPR036291">
    <property type="entry name" value="NAD(P)-bd_dom_sf"/>
</dbReference>
<protein>
    <submittedName>
        <fullName evidence="1">Ornithine cyclodeaminase family protein</fullName>
    </submittedName>
</protein>
<keyword evidence="2" id="KW-1185">Reference proteome</keyword>
<reference evidence="1 2" key="1">
    <citation type="submission" date="2021-01" db="EMBL/GenBank/DDBJ databases">
        <title>Draft genome sequence of Micromonospora sp. strain STR1_7.</title>
        <authorList>
            <person name="Karlyshev A."/>
            <person name="Jawad R."/>
        </authorList>
    </citation>
    <scope>NUCLEOTIDE SEQUENCE [LARGE SCALE GENOMIC DNA]</scope>
    <source>
        <strain evidence="1 2">STR1-7</strain>
    </source>
</reference>
<dbReference type="Proteomes" id="UP000601027">
    <property type="component" value="Unassembled WGS sequence"/>
</dbReference>
<evidence type="ECO:0000313" key="2">
    <source>
        <dbReference type="Proteomes" id="UP000601027"/>
    </source>
</evidence>
<dbReference type="Pfam" id="PF02423">
    <property type="entry name" value="OCD_Mu_crystall"/>
    <property type="match status" value="1"/>
</dbReference>
<dbReference type="PANTHER" id="PTHR13812">
    <property type="entry name" value="KETIMINE REDUCTASE MU-CRYSTALLIN"/>
    <property type="match status" value="1"/>
</dbReference>
<dbReference type="RefSeq" id="WP_203174188.1">
    <property type="nucleotide sequence ID" value="NZ_JAEVHM010000022.1"/>
</dbReference>
<evidence type="ECO:0000313" key="1">
    <source>
        <dbReference type="EMBL" id="MBM0231727.1"/>
    </source>
</evidence>
<name>A0ABS1XR43_9ACTN</name>
<comment type="caution">
    <text evidence="1">The sequence shown here is derived from an EMBL/GenBank/DDBJ whole genome shotgun (WGS) entry which is preliminary data.</text>
</comment>
<accession>A0ABS1XR43</accession>
<sequence length="331" mass="35395">MAIILTDADVRRATDARGALNALDQAYRDDHAGNTAITERVNLRFERGWLRLMAAALPSVGVVGYKAFHLVGSAVRFQVNLFDITTGEFLAAVDGNHLTVLRTASTACLAAAKLAPTARKVGIIGSGAEARMQAIVISQLLDLDRVVVHSPRRERREQFARDLSERLGVDIEPVADGRTAAENADLILVATNTGGTGPAFYADWIPETVHLSSTGSTLPEERELDSEVWRVPDLVVVDRMQALEESGDAITAIRAGTLDASRVTTLAELCGRPADASRPRRTLFKSVGSPLQDVAVAAYAYRSAQERGLGTALADFPSVKGSVPVLVGGRK</sequence>
<dbReference type="SUPFAM" id="SSF51735">
    <property type="entry name" value="NAD(P)-binding Rossmann-fold domains"/>
    <property type="match status" value="1"/>
</dbReference>
<dbReference type="InterPro" id="IPR003462">
    <property type="entry name" value="ODC_Mu_crystall"/>
</dbReference>
<organism evidence="1 2">
    <name type="scientific">Micromonospora parastrephiae</name>
    <dbReference type="NCBI Taxonomy" id="2806101"/>
    <lineage>
        <taxon>Bacteria</taxon>
        <taxon>Bacillati</taxon>
        <taxon>Actinomycetota</taxon>
        <taxon>Actinomycetes</taxon>
        <taxon>Micromonosporales</taxon>
        <taxon>Micromonosporaceae</taxon>
        <taxon>Micromonospora</taxon>
    </lineage>
</organism>
<dbReference type="EMBL" id="JAEVHM010000022">
    <property type="protein sequence ID" value="MBM0231727.1"/>
    <property type="molecule type" value="Genomic_DNA"/>
</dbReference>
<dbReference type="PANTHER" id="PTHR13812:SF19">
    <property type="entry name" value="KETIMINE REDUCTASE MU-CRYSTALLIN"/>
    <property type="match status" value="1"/>
</dbReference>
<dbReference type="PIRSF" id="PIRSF001439">
    <property type="entry name" value="CryM"/>
    <property type="match status" value="1"/>
</dbReference>